<evidence type="ECO:0000313" key="2">
    <source>
        <dbReference type="EMBL" id="KAH9808821.1"/>
    </source>
</evidence>
<dbReference type="OrthoDB" id="10361238at2759"/>
<feature type="region of interest" description="Disordered" evidence="1">
    <location>
        <begin position="200"/>
        <end position="220"/>
    </location>
</feature>
<dbReference type="Proteomes" id="UP001138500">
    <property type="component" value="Unassembled WGS sequence"/>
</dbReference>
<reference evidence="2 3" key="1">
    <citation type="journal article" date="2018" name="IMA Fungus">
        <title>IMA Genome-F 10: Nine draft genome sequences of Claviceps purpurea s.lat., including C. arundinis, C. humidiphila, and C. cf. spartinae, pseudomolecules for the pitch canker pathogen Fusarium circinatum, draft genome of Davidsoniella eucalypti, Grosmannia galeiformis, Quambalaria eucalypti, and Teratosphaeria destructans.</title>
        <authorList>
            <person name="Wingfield B.D."/>
            <person name="Liu M."/>
            <person name="Nguyen H.D."/>
            <person name="Lane F.A."/>
            <person name="Morgan S.W."/>
            <person name="De Vos L."/>
            <person name="Wilken P.M."/>
            <person name="Duong T.A."/>
            <person name="Aylward J."/>
            <person name="Coetzee M.P."/>
            <person name="Dadej K."/>
            <person name="De Beer Z.W."/>
            <person name="Findlay W."/>
            <person name="Havenga M."/>
            <person name="Kolarik M."/>
            <person name="Menzies J.G."/>
            <person name="Naidoo K."/>
            <person name="Pochopski O."/>
            <person name="Shoukouhi P."/>
            <person name="Santana Q.C."/>
            <person name="Seifert K.A."/>
            <person name="Soal N."/>
            <person name="Steenkamp E.T."/>
            <person name="Tatham C.T."/>
            <person name="van der Nest M.A."/>
            <person name="Wingfield M.J."/>
        </authorList>
    </citation>
    <scope>NUCLEOTIDE SEQUENCE [LARGE SCALE GENOMIC DNA]</scope>
    <source>
        <strain evidence="2">CMW44962</strain>
    </source>
</reference>
<keyword evidence="3" id="KW-1185">Reference proteome</keyword>
<gene>
    <name evidence="2" type="ORF">Tdes44962_MAKER06240</name>
</gene>
<dbReference type="AlphaFoldDB" id="A0A9W7VXK9"/>
<dbReference type="EMBL" id="RIBY02002589">
    <property type="protein sequence ID" value="KAH9808821.1"/>
    <property type="molecule type" value="Genomic_DNA"/>
</dbReference>
<accession>A0A9W7VXK9</accession>
<proteinExistence type="predicted"/>
<reference evidence="2 3" key="2">
    <citation type="journal article" date="2021" name="Curr. Genet.">
        <title>Genetic response to nitrogen starvation in the aggressive Eucalyptus foliar pathogen Teratosphaeria destructans.</title>
        <authorList>
            <person name="Havenga M."/>
            <person name="Wingfield B.D."/>
            <person name="Wingfield M.J."/>
            <person name="Dreyer L.L."/>
            <person name="Roets F."/>
            <person name="Aylward J."/>
        </authorList>
    </citation>
    <scope>NUCLEOTIDE SEQUENCE [LARGE SCALE GENOMIC DNA]</scope>
    <source>
        <strain evidence="2">CMW44962</strain>
    </source>
</reference>
<sequence>MAASVDCQDSKRGTVDIGAFFHSIRKQCASNDFQNNLSRSASVSELFTRYDAIVRESGTTNQQIQNIRDELVARIRGQTIRHRSLSVMPSKAELETLKAAEAELFRPFGEDVITIMSSKEDGTGGTKQFTLAKCMQAHKQKTEAKEAQLELINVEIERINAEIDGLTHELDNGSDPGVQRAKARLDAELKRIIKAEQEAAERYETESAHWRKKEQESRAA</sequence>
<feature type="non-terminal residue" evidence="2">
    <location>
        <position position="1"/>
    </location>
</feature>
<evidence type="ECO:0000256" key="1">
    <source>
        <dbReference type="SAM" id="MobiDB-lite"/>
    </source>
</evidence>
<name>A0A9W7VXK9_9PEZI</name>
<evidence type="ECO:0000313" key="3">
    <source>
        <dbReference type="Proteomes" id="UP001138500"/>
    </source>
</evidence>
<protein>
    <submittedName>
        <fullName evidence="2">Uncharacterized protein</fullName>
    </submittedName>
</protein>
<organism evidence="2 3">
    <name type="scientific">Teratosphaeria destructans</name>
    <dbReference type="NCBI Taxonomy" id="418781"/>
    <lineage>
        <taxon>Eukaryota</taxon>
        <taxon>Fungi</taxon>
        <taxon>Dikarya</taxon>
        <taxon>Ascomycota</taxon>
        <taxon>Pezizomycotina</taxon>
        <taxon>Dothideomycetes</taxon>
        <taxon>Dothideomycetidae</taxon>
        <taxon>Mycosphaerellales</taxon>
        <taxon>Teratosphaeriaceae</taxon>
        <taxon>Teratosphaeria</taxon>
    </lineage>
</organism>
<comment type="caution">
    <text evidence="2">The sequence shown here is derived from an EMBL/GenBank/DDBJ whole genome shotgun (WGS) entry which is preliminary data.</text>
</comment>